<dbReference type="Proteomes" id="UP000694844">
    <property type="component" value="Chromosome 8"/>
</dbReference>
<dbReference type="GeneID" id="111109446"/>
<evidence type="ECO:0000259" key="6">
    <source>
        <dbReference type="PROSITE" id="PS50089"/>
    </source>
</evidence>
<keyword evidence="7" id="KW-1185">Reference proteome</keyword>
<gene>
    <name evidence="8" type="primary">LOC111109446</name>
</gene>
<dbReference type="InterPro" id="IPR017907">
    <property type="entry name" value="Znf_RING_CS"/>
</dbReference>
<dbReference type="GO" id="GO:0008270">
    <property type="term" value="F:zinc ion binding"/>
    <property type="evidence" value="ECO:0007669"/>
    <property type="project" value="UniProtKB-KW"/>
</dbReference>
<dbReference type="KEGG" id="cvn:111109446"/>
<evidence type="ECO:0000256" key="1">
    <source>
        <dbReference type="ARBA" id="ARBA00022723"/>
    </source>
</evidence>
<evidence type="ECO:0000256" key="2">
    <source>
        <dbReference type="ARBA" id="ARBA00022771"/>
    </source>
</evidence>
<evidence type="ECO:0000256" key="5">
    <source>
        <dbReference type="SAM" id="MobiDB-lite"/>
    </source>
</evidence>
<dbReference type="Pfam" id="PF13445">
    <property type="entry name" value="zf-RING_UBOX"/>
    <property type="match status" value="1"/>
</dbReference>
<accession>A0A8B8BDI4</accession>
<dbReference type="PROSITE" id="PS00518">
    <property type="entry name" value="ZF_RING_1"/>
    <property type="match status" value="1"/>
</dbReference>
<proteinExistence type="predicted"/>
<evidence type="ECO:0000256" key="3">
    <source>
        <dbReference type="ARBA" id="ARBA00022833"/>
    </source>
</evidence>
<organism evidence="7 8">
    <name type="scientific">Crassostrea virginica</name>
    <name type="common">Eastern oyster</name>
    <dbReference type="NCBI Taxonomy" id="6565"/>
    <lineage>
        <taxon>Eukaryota</taxon>
        <taxon>Metazoa</taxon>
        <taxon>Spiralia</taxon>
        <taxon>Lophotrochozoa</taxon>
        <taxon>Mollusca</taxon>
        <taxon>Bivalvia</taxon>
        <taxon>Autobranchia</taxon>
        <taxon>Pteriomorphia</taxon>
        <taxon>Ostreida</taxon>
        <taxon>Ostreoidea</taxon>
        <taxon>Ostreidae</taxon>
        <taxon>Crassostrea</taxon>
    </lineage>
</organism>
<dbReference type="PANTHER" id="PTHR22791">
    <property type="entry name" value="RING-TYPE DOMAIN-CONTAINING PROTEIN"/>
    <property type="match status" value="1"/>
</dbReference>
<dbReference type="InterPro" id="IPR013083">
    <property type="entry name" value="Znf_RING/FYVE/PHD"/>
</dbReference>
<feature type="domain" description="RING-type" evidence="6">
    <location>
        <begin position="74"/>
        <end position="120"/>
    </location>
</feature>
<reference evidence="8" key="1">
    <citation type="submission" date="2025-08" db="UniProtKB">
        <authorList>
            <consortium name="RefSeq"/>
        </authorList>
    </citation>
    <scope>IDENTIFICATION</scope>
    <source>
        <tissue evidence="8">Whole sample</tissue>
    </source>
</reference>
<dbReference type="OrthoDB" id="6160856at2759"/>
<dbReference type="RefSeq" id="XP_022301263.1">
    <property type="nucleotide sequence ID" value="XM_022445555.1"/>
</dbReference>
<keyword evidence="3" id="KW-0862">Zinc</keyword>
<dbReference type="InterPro" id="IPR001841">
    <property type="entry name" value="Znf_RING"/>
</dbReference>
<protein>
    <submittedName>
        <fullName evidence="8">Uncharacterized protein LOC111109446</fullName>
    </submittedName>
</protein>
<dbReference type="AlphaFoldDB" id="A0A8B8BDI4"/>
<dbReference type="InterPro" id="IPR051435">
    <property type="entry name" value="RING_finger_E3_ubiq-ligases"/>
</dbReference>
<dbReference type="SUPFAM" id="SSF57850">
    <property type="entry name" value="RING/U-box"/>
    <property type="match status" value="1"/>
</dbReference>
<dbReference type="GO" id="GO:0016567">
    <property type="term" value="P:protein ubiquitination"/>
    <property type="evidence" value="ECO:0007669"/>
    <property type="project" value="TreeGrafter"/>
</dbReference>
<dbReference type="GO" id="GO:0061630">
    <property type="term" value="F:ubiquitin protein ligase activity"/>
    <property type="evidence" value="ECO:0007669"/>
    <property type="project" value="TreeGrafter"/>
</dbReference>
<keyword evidence="1" id="KW-0479">Metal-binding</keyword>
<name>A0A8B8BDI4_CRAVI</name>
<sequence>MECMLRAHMGGCCCKSTNSEFGGIDIFYLSNPDIQSVSSFSVGSIGLELTKTPSWLSFEDEEELDKNVYLNDNCFICLEDFNDLQKQPRILPCGHVICNECLIGLARSTFFTKLKCPQDRQIFRIAKRQRTGAELLVTCSRAENVESGTLGNHSVNSSGSIQSESSTALRFTLRRSLLFPNDLQENINSDVASIESITLTPDVLNGSLSQNVENNSSNNHFSELSSEESLSDVANQHPSYVTQSVIFKDGSSFYEPPPDYPMEDE</sequence>
<evidence type="ECO:0000313" key="7">
    <source>
        <dbReference type="Proteomes" id="UP000694844"/>
    </source>
</evidence>
<dbReference type="InterPro" id="IPR027370">
    <property type="entry name" value="Znf-RING_euk"/>
</dbReference>
<evidence type="ECO:0000313" key="8">
    <source>
        <dbReference type="RefSeq" id="XP_022301263.1"/>
    </source>
</evidence>
<dbReference type="PANTHER" id="PTHR22791:SF6">
    <property type="entry name" value="RING-TYPE DOMAIN-CONTAINING PROTEIN"/>
    <property type="match status" value="1"/>
</dbReference>
<dbReference type="PROSITE" id="PS50089">
    <property type="entry name" value="ZF_RING_2"/>
    <property type="match status" value="1"/>
</dbReference>
<keyword evidence="2 4" id="KW-0863">Zinc-finger</keyword>
<evidence type="ECO:0000256" key="4">
    <source>
        <dbReference type="PROSITE-ProRule" id="PRU00175"/>
    </source>
</evidence>
<dbReference type="Gene3D" id="3.30.40.10">
    <property type="entry name" value="Zinc/RING finger domain, C3HC4 (zinc finger)"/>
    <property type="match status" value="1"/>
</dbReference>
<dbReference type="SMART" id="SM00184">
    <property type="entry name" value="RING"/>
    <property type="match status" value="1"/>
</dbReference>
<feature type="region of interest" description="Disordered" evidence="5">
    <location>
        <begin position="209"/>
        <end position="235"/>
    </location>
</feature>
<feature type="compositionally biased region" description="Low complexity" evidence="5">
    <location>
        <begin position="209"/>
        <end position="224"/>
    </location>
</feature>